<reference evidence="5 6" key="1">
    <citation type="submission" date="2024-09" db="EMBL/GenBank/DDBJ databases">
        <title>Floridaenema gen nov. (Aerosakkonemataceae, Aerosakkonematales ord. nov., Cyanobacteria) from benthic tropical and subtropical fresh waters, with the description of four new species.</title>
        <authorList>
            <person name="Moretto J.A."/>
            <person name="Berthold D.E."/>
            <person name="Lefler F.W."/>
            <person name="Huang I.-S."/>
            <person name="Laughinghouse H. IV."/>
        </authorList>
    </citation>
    <scope>NUCLEOTIDE SEQUENCE [LARGE SCALE GENOMIC DNA]</scope>
    <source>
        <strain evidence="5 6">BLCC-F50</strain>
    </source>
</reference>
<keyword evidence="1" id="KW-0677">Repeat</keyword>
<feature type="transmembrane region" description="Helical" evidence="3">
    <location>
        <begin position="6"/>
        <end position="25"/>
    </location>
</feature>
<proteinExistence type="predicted"/>
<evidence type="ECO:0000313" key="6">
    <source>
        <dbReference type="Proteomes" id="UP001576784"/>
    </source>
</evidence>
<keyword evidence="3" id="KW-0812">Transmembrane</keyword>
<keyword evidence="3" id="KW-1133">Transmembrane helix</keyword>
<evidence type="ECO:0000313" key="5">
    <source>
        <dbReference type="EMBL" id="MFB2892107.1"/>
    </source>
</evidence>
<dbReference type="Gene3D" id="3.50.4.10">
    <property type="entry name" value="Hepatocyte Growth Factor"/>
    <property type="match status" value="1"/>
</dbReference>
<organism evidence="5 6">
    <name type="scientific">Floridaenema flaviceps BLCC-F50</name>
    <dbReference type="NCBI Taxonomy" id="3153642"/>
    <lineage>
        <taxon>Bacteria</taxon>
        <taxon>Bacillati</taxon>
        <taxon>Cyanobacteriota</taxon>
        <taxon>Cyanophyceae</taxon>
        <taxon>Oscillatoriophycideae</taxon>
        <taxon>Aerosakkonematales</taxon>
        <taxon>Aerosakkonemataceae</taxon>
        <taxon>Floridanema</taxon>
        <taxon>Floridanema flaviceps</taxon>
    </lineage>
</organism>
<evidence type="ECO:0000256" key="1">
    <source>
        <dbReference type="ARBA" id="ARBA00022737"/>
    </source>
</evidence>
<keyword evidence="2" id="KW-1015">Disulfide bond</keyword>
<dbReference type="RefSeq" id="WP_413261783.1">
    <property type="nucleotide sequence ID" value="NZ_JBHFNR010000022.1"/>
</dbReference>
<keyword evidence="6" id="KW-1185">Reference proteome</keyword>
<dbReference type="PROSITE" id="PS50948">
    <property type="entry name" value="PAN"/>
    <property type="match status" value="1"/>
</dbReference>
<feature type="domain" description="Apple" evidence="4">
    <location>
        <begin position="61"/>
        <end position="145"/>
    </location>
</feature>
<dbReference type="InterPro" id="IPR003609">
    <property type="entry name" value="Pan_app"/>
</dbReference>
<evidence type="ECO:0000256" key="2">
    <source>
        <dbReference type="ARBA" id="ARBA00023157"/>
    </source>
</evidence>
<dbReference type="Pfam" id="PF14295">
    <property type="entry name" value="PAN_4"/>
    <property type="match status" value="1"/>
</dbReference>
<comment type="caution">
    <text evidence="5">The sequence shown here is derived from an EMBL/GenBank/DDBJ whole genome shotgun (WGS) entry which is preliminary data.</text>
</comment>
<dbReference type="SMART" id="SM00223">
    <property type="entry name" value="APPLE"/>
    <property type="match status" value="1"/>
</dbReference>
<dbReference type="InterPro" id="IPR000177">
    <property type="entry name" value="Apple"/>
</dbReference>
<feature type="transmembrane region" description="Helical" evidence="3">
    <location>
        <begin position="37"/>
        <end position="55"/>
    </location>
</feature>
<keyword evidence="3" id="KW-0472">Membrane</keyword>
<protein>
    <submittedName>
        <fullName evidence="5">PAN/Apple domain-containing protein</fullName>
    </submittedName>
</protein>
<dbReference type="CDD" id="cd01100">
    <property type="entry name" value="APPLE_Factor_XI_like"/>
    <property type="match status" value="1"/>
</dbReference>
<gene>
    <name evidence="5" type="ORF">ACE1CI_04075</name>
</gene>
<name>A0ABV4XKY5_9CYAN</name>
<dbReference type="SUPFAM" id="SSF57414">
    <property type="entry name" value="Hairpin loop containing domain-like"/>
    <property type="match status" value="1"/>
</dbReference>
<evidence type="ECO:0000259" key="4">
    <source>
        <dbReference type="PROSITE" id="PS50948"/>
    </source>
</evidence>
<dbReference type="EMBL" id="JBHFNR010000022">
    <property type="protein sequence ID" value="MFB2892107.1"/>
    <property type="molecule type" value="Genomic_DNA"/>
</dbReference>
<accession>A0ABV4XKY5</accession>
<dbReference type="Proteomes" id="UP001576784">
    <property type="component" value="Unassembled WGS sequence"/>
</dbReference>
<sequence>MEQTLLVVGAVLIFIGIVGGNFKMLGAEVTTKISNPYLRGIAILLGLALLLIAMGDRNPFANSFKRVEMTRLEDTDFYGGDLANFPVENADECSKRCEKNTSCVAYTYDKRSDAPGIKGSYCYLKDKISSANANTCCTSGKKLLK</sequence>
<evidence type="ECO:0000256" key="3">
    <source>
        <dbReference type="SAM" id="Phobius"/>
    </source>
</evidence>